<keyword evidence="2" id="KW-0805">Transcription regulation</keyword>
<feature type="domain" description="BHLH" evidence="7">
    <location>
        <begin position="11"/>
        <end position="62"/>
    </location>
</feature>
<dbReference type="PROSITE" id="PS50888">
    <property type="entry name" value="BHLH"/>
    <property type="match status" value="1"/>
</dbReference>
<dbReference type="InterPro" id="IPR036638">
    <property type="entry name" value="HLH_DNA-bd_sf"/>
</dbReference>
<keyword evidence="5" id="KW-0175">Coiled coil</keyword>
<evidence type="ECO:0000256" key="4">
    <source>
        <dbReference type="ARBA" id="ARBA00023242"/>
    </source>
</evidence>
<dbReference type="OMA" id="FIFHEIT"/>
<evidence type="ECO:0000256" key="1">
    <source>
        <dbReference type="ARBA" id="ARBA00004123"/>
    </source>
</evidence>
<dbReference type="SUPFAM" id="SSF47459">
    <property type="entry name" value="HLH, helix-loop-helix DNA-binding domain"/>
    <property type="match status" value="1"/>
</dbReference>
<dbReference type="STRING" id="109376.A0A0D3A4P6"/>
<proteinExistence type="predicted"/>
<feature type="compositionally biased region" description="Polar residues" evidence="6">
    <location>
        <begin position="1"/>
        <end position="12"/>
    </location>
</feature>
<dbReference type="Proteomes" id="UP000032141">
    <property type="component" value="Chromosome C1"/>
</dbReference>
<dbReference type="PANTHER" id="PTHR13935:SF90">
    <property type="entry name" value="TRANSCRIPTION FACTOR BHLH162"/>
    <property type="match status" value="1"/>
</dbReference>
<dbReference type="eggNOG" id="ENOG502RZNA">
    <property type="taxonomic scope" value="Eukaryota"/>
</dbReference>
<dbReference type="AlphaFoldDB" id="A0A0D3A4P6"/>
<dbReference type="PANTHER" id="PTHR13935">
    <property type="entry name" value="ACHAETE-SCUTE TRANSCRIPTION FACTOR-RELATED"/>
    <property type="match status" value="1"/>
</dbReference>
<reference evidence="8 9" key="1">
    <citation type="journal article" date="2014" name="Genome Biol.">
        <title>Transcriptome and methylome profiling reveals relics of genome dominance in the mesopolyploid Brassica oleracea.</title>
        <authorList>
            <person name="Parkin I.A."/>
            <person name="Koh C."/>
            <person name="Tang H."/>
            <person name="Robinson S.J."/>
            <person name="Kagale S."/>
            <person name="Clarke W.E."/>
            <person name="Town C.D."/>
            <person name="Nixon J."/>
            <person name="Krishnakumar V."/>
            <person name="Bidwell S.L."/>
            <person name="Denoeud F."/>
            <person name="Belcram H."/>
            <person name="Links M.G."/>
            <person name="Just J."/>
            <person name="Clarke C."/>
            <person name="Bender T."/>
            <person name="Huebert T."/>
            <person name="Mason A.S."/>
            <person name="Pires J.C."/>
            <person name="Barker G."/>
            <person name="Moore J."/>
            <person name="Walley P.G."/>
            <person name="Manoli S."/>
            <person name="Batley J."/>
            <person name="Edwards D."/>
            <person name="Nelson M.N."/>
            <person name="Wang X."/>
            <person name="Paterson A.H."/>
            <person name="King G."/>
            <person name="Bancroft I."/>
            <person name="Chalhoub B."/>
            <person name="Sharpe A.G."/>
        </authorList>
    </citation>
    <scope>NUCLEOTIDE SEQUENCE</scope>
    <source>
        <strain evidence="8 9">cv. TO1000</strain>
    </source>
</reference>
<evidence type="ECO:0000259" key="7">
    <source>
        <dbReference type="PROSITE" id="PS50888"/>
    </source>
</evidence>
<dbReference type="GO" id="GO:0000977">
    <property type="term" value="F:RNA polymerase II transcription regulatory region sequence-specific DNA binding"/>
    <property type="evidence" value="ECO:0007669"/>
    <property type="project" value="TreeGrafter"/>
</dbReference>
<keyword evidence="9" id="KW-1185">Reference proteome</keyword>
<sequence length="189" mass="21433">MDQSHLNASQSRSVDRKTIEKNRRIQMKNLYSELNSLLPQTSRESLALPDQLDEAANYIKKLQVNVEKKRERKRKLLATTAFEKLNSTGSSSMSSSVDLSMPRRLPRIEIQETGPVLHIFLVTSVEHKFIFHEITRLITEEAGAEMTHAGYSIVDDAVFHTLQCKVEDCDYGAGTRISESLKKLVNTVN</sequence>
<dbReference type="SMART" id="SM00353">
    <property type="entry name" value="HLH"/>
    <property type="match status" value="1"/>
</dbReference>
<evidence type="ECO:0000256" key="5">
    <source>
        <dbReference type="SAM" id="Coils"/>
    </source>
</evidence>
<name>A0A0D3A4P6_BRAOL</name>
<evidence type="ECO:0000313" key="9">
    <source>
        <dbReference type="Proteomes" id="UP000032141"/>
    </source>
</evidence>
<dbReference type="InterPro" id="IPR011598">
    <property type="entry name" value="bHLH_dom"/>
</dbReference>
<dbReference type="GO" id="GO:0046983">
    <property type="term" value="F:protein dimerization activity"/>
    <property type="evidence" value="ECO:0007669"/>
    <property type="project" value="InterPro"/>
</dbReference>
<dbReference type="Pfam" id="PF00010">
    <property type="entry name" value="HLH"/>
    <property type="match status" value="1"/>
</dbReference>
<evidence type="ECO:0000256" key="3">
    <source>
        <dbReference type="ARBA" id="ARBA00023163"/>
    </source>
</evidence>
<protein>
    <recommendedName>
        <fullName evidence="7">BHLH domain-containing protein</fullName>
    </recommendedName>
</protein>
<dbReference type="Gramene" id="Bo1g022660.1">
    <property type="protein sequence ID" value="Bo1g022660.1"/>
    <property type="gene ID" value="Bo1g022660"/>
</dbReference>
<feature type="region of interest" description="Disordered" evidence="6">
    <location>
        <begin position="1"/>
        <end position="20"/>
    </location>
</feature>
<organism evidence="8 9">
    <name type="scientific">Brassica oleracea var. oleracea</name>
    <dbReference type="NCBI Taxonomy" id="109376"/>
    <lineage>
        <taxon>Eukaryota</taxon>
        <taxon>Viridiplantae</taxon>
        <taxon>Streptophyta</taxon>
        <taxon>Embryophyta</taxon>
        <taxon>Tracheophyta</taxon>
        <taxon>Spermatophyta</taxon>
        <taxon>Magnoliopsida</taxon>
        <taxon>eudicotyledons</taxon>
        <taxon>Gunneridae</taxon>
        <taxon>Pentapetalae</taxon>
        <taxon>rosids</taxon>
        <taxon>malvids</taxon>
        <taxon>Brassicales</taxon>
        <taxon>Brassicaceae</taxon>
        <taxon>Brassiceae</taxon>
        <taxon>Brassica</taxon>
    </lineage>
</organism>
<reference evidence="8" key="2">
    <citation type="submission" date="2015-03" db="UniProtKB">
        <authorList>
            <consortium name="EnsemblPlants"/>
        </authorList>
    </citation>
    <scope>IDENTIFICATION</scope>
</reference>
<dbReference type="OrthoDB" id="752507at2759"/>
<dbReference type="InterPro" id="IPR015660">
    <property type="entry name" value="MASH1/Ascl1a-like"/>
</dbReference>
<dbReference type="GO" id="GO:0090575">
    <property type="term" value="C:RNA polymerase II transcription regulator complex"/>
    <property type="evidence" value="ECO:0007669"/>
    <property type="project" value="TreeGrafter"/>
</dbReference>
<accession>A0A0D3A4P6</accession>
<evidence type="ECO:0000256" key="6">
    <source>
        <dbReference type="SAM" id="MobiDB-lite"/>
    </source>
</evidence>
<evidence type="ECO:0000313" key="8">
    <source>
        <dbReference type="EnsemblPlants" id="Bo1g022660.1"/>
    </source>
</evidence>
<comment type="subcellular location">
    <subcellularLocation>
        <location evidence="1">Nucleus</location>
    </subcellularLocation>
</comment>
<dbReference type="GeneID" id="106299364"/>
<dbReference type="Gene3D" id="4.10.280.10">
    <property type="entry name" value="Helix-loop-helix DNA-binding domain"/>
    <property type="match status" value="1"/>
</dbReference>
<dbReference type="SMR" id="A0A0D3A4P6"/>
<dbReference type="RefSeq" id="XP_013590924.1">
    <property type="nucleotide sequence ID" value="XM_013735470.1"/>
</dbReference>
<dbReference type="HOGENOM" id="CLU_083174_2_0_1"/>
<dbReference type="GO" id="GO:0000981">
    <property type="term" value="F:DNA-binding transcription factor activity, RNA polymerase II-specific"/>
    <property type="evidence" value="ECO:0007669"/>
    <property type="project" value="TreeGrafter"/>
</dbReference>
<dbReference type="KEGG" id="boe:106299364"/>
<keyword evidence="3" id="KW-0804">Transcription</keyword>
<keyword evidence="4" id="KW-0539">Nucleus</keyword>
<dbReference type="EnsemblPlants" id="Bo1g022660.1">
    <property type="protein sequence ID" value="Bo1g022660.1"/>
    <property type="gene ID" value="Bo1g022660"/>
</dbReference>
<evidence type="ECO:0000256" key="2">
    <source>
        <dbReference type="ARBA" id="ARBA00023015"/>
    </source>
</evidence>
<feature type="coiled-coil region" evidence="5">
    <location>
        <begin position="52"/>
        <end position="79"/>
    </location>
</feature>